<dbReference type="NCBIfam" id="TIGR00475">
    <property type="entry name" value="selB"/>
    <property type="match status" value="1"/>
</dbReference>
<keyword evidence="5" id="KW-0648">Protein biosynthesis</keyword>
<dbReference type="InterPro" id="IPR009000">
    <property type="entry name" value="Transl_B-barrel_sf"/>
</dbReference>
<dbReference type="PROSITE" id="PS51722">
    <property type="entry name" value="G_TR_2"/>
    <property type="match status" value="1"/>
</dbReference>
<dbReference type="Gene3D" id="3.40.50.300">
    <property type="entry name" value="P-loop containing nucleotide triphosphate hydrolases"/>
    <property type="match status" value="1"/>
</dbReference>
<dbReference type="InterPro" id="IPR004535">
    <property type="entry name" value="Transl_elong_SelB"/>
</dbReference>
<dbReference type="SUPFAM" id="SSF52540">
    <property type="entry name" value="P-loop containing nucleoside triphosphate hydrolases"/>
    <property type="match status" value="1"/>
</dbReference>
<evidence type="ECO:0000256" key="7">
    <source>
        <dbReference type="ARBA" id="ARBA00025526"/>
    </source>
</evidence>
<dbReference type="PANTHER" id="PTHR43721">
    <property type="entry name" value="ELONGATION FACTOR TU-RELATED"/>
    <property type="match status" value="1"/>
</dbReference>
<dbReference type="PROSITE" id="PS00301">
    <property type="entry name" value="G_TR_1"/>
    <property type="match status" value="1"/>
</dbReference>
<dbReference type="SUPFAM" id="SSF50447">
    <property type="entry name" value="Translation proteins"/>
    <property type="match status" value="1"/>
</dbReference>
<dbReference type="GO" id="GO:0005737">
    <property type="term" value="C:cytoplasm"/>
    <property type="evidence" value="ECO:0007669"/>
    <property type="project" value="UniProtKB-SubCell"/>
</dbReference>
<evidence type="ECO:0000259" key="9">
    <source>
        <dbReference type="PROSITE" id="PS51722"/>
    </source>
</evidence>
<feature type="non-terminal residue" evidence="10">
    <location>
        <position position="1"/>
    </location>
</feature>
<dbReference type="InterPro" id="IPR004161">
    <property type="entry name" value="EFTu-like_2"/>
</dbReference>
<dbReference type="SUPFAM" id="SSF46785">
    <property type="entry name" value="Winged helix' DNA-binding domain"/>
    <property type="match status" value="1"/>
</dbReference>
<dbReference type="Pfam" id="PF25461">
    <property type="entry name" value="Beta-barrel_SelB"/>
    <property type="match status" value="1"/>
</dbReference>
<dbReference type="GO" id="GO:0003746">
    <property type="term" value="F:translation elongation factor activity"/>
    <property type="evidence" value="ECO:0007669"/>
    <property type="project" value="InterPro"/>
</dbReference>
<evidence type="ECO:0000256" key="2">
    <source>
        <dbReference type="ARBA" id="ARBA00015953"/>
    </source>
</evidence>
<dbReference type="EMBL" id="UINC01001208">
    <property type="protein sequence ID" value="SUZ74366.1"/>
    <property type="molecule type" value="Genomic_DNA"/>
</dbReference>
<dbReference type="GO" id="GO:0003924">
    <property type="term" value="F:GTPase activity"/>
    <property type="evidence" value="ECO:0007669"/>
    <property type="project" value="InterPro"/>
</dbReference>
<reference evidence="10" key="1">
    <citation type="submission" date="2018-05" db="EMBL/GenBank/DDBJ databases">
        <authorList>
            <person name="Lanie J.A."/>
            <person name="Ng W.-L."/>
            <person name="Kazmierczak K.M."/>
            <person name="Andrzejewski T.M."/>
            <person name="Davidsen T.M."/>
            <person name="Wayne K.J."/>
            <person name="Tettelin H."/>
            <person name="Glass J.I."/>
            <person name="Rusch D."/>
            <person name="Podicherti R."/>
            <person name="Tsui H.-C.T."/>
            <person name="Winkler M.E."/>
        </authorList>
    </citation>
    <scope>NUCLEOTIDE SEQUENCE</scope>
</reference>
<dbReference type="InterPro" id="IPR036388">
    <property type="entry name" value="WH-like_DNA-bd_sf"/>
</dbReference>
<evidence type="ECO:0000256" key="3">
    <source>
        <dbReference type="ARBA" id="ARBA00022490"/>
    </source>
</evidence>
<feature type="domain" description="Tr-type G" evidence="9">
    <location>
        <begin position="1"/>
        <end position="158"/>
    </location>
</feature>
<dbReference type="InterPro" id="IPR050055">
    <property type="entry name" value="EF-Tu_GTPase"/>
</dbReference>
<dbReference type="GO" id="GO:0003723">
    <property type="term" value="F:RNA binding"/>
    <property type="evidence" value="ECO:0007669"/>
    <property type="project" value="InterPro"/>
</dbReference>
<dbReference type="Pfam" id="PF00009">
    <property type="entry name" value="GTP_EFTU"/>
    <property type="match status" value="1"/>
</dbReference>
<comment type="subcellular location">
    <subcellularLocation>
        <location evidence="1">Cytoplasm</location>
    </subcellularLocation>
</comment>
<dbReference type="InterPro" id="IPR015191">
    <property type="entry name" value="SelB_WHD4"/>
</dbReference>
<dbReference type="Gene3D" id="2.40.30.10">
    <property type="entry name" value="Translation factors"/>
    <property type="match status" value="2"/>
</dbReference>
<evidence type="ECO:0000256" key="5">
    <source>
        <dbReference type="ARBA" id="ARBA00022917"/>
    </source>
</evidence>
<evidence type="ECO:0000256" key="4">
    <source>
        <dbReference type="ARBA" id="ARBA00022741"/>
    </source>
</evidence>
<comment type="function">
    <text evidence="7">Translation factor necessary for the incorporation of selenocysteine into proteins. It probably replaces EF-Tu for the insertion of selenocysteine directed by the UGA codon. SelB binds GTP and GDP.</text>
</comment>
<dbReference type="GO" id="GO:0001514">
    <property type="term" value="P:selenocysteine incorporation"/>
    <property type="evidence" value="ECO:0007669"/>
    <property type="project" value="InterPro"/>
</dbReference>
<dbReference type="AlphaFoldDB" id="A0A381Q4T9"/>
<dbReference type="SUPFAM" id="SSF50465">
    <property type="entry name" value="EF-Tu/eEF-1alpha/eIF2-gamma C-terminal domain"/>
    <property type="match status" value="1"/>
</dbReference>
<dbReference type="GO" id="GO:0005525">
    <property type="term" value="F:GTP binding"/>
    <property type="evidence" value="ECO:0007669"/>
    <property type="project" value="UniProtKB-KW"/>
</dbReference>
<dbReference type="InterPro" id="IPR036390">
    <property type="entry name" value="WH_DNA-bd_sf"/>
</dbReference>
<keyword evidence="3" id="KW-0963">Cytoplasm</keyword>
<gene>
    <name evidence="10" type="ORF">METZ01_LOCUS27220</name>
</gene>
<dbReference type="Pfam" id="PF09106">
    <property type="entry name" value="WHD_2nd_SelB"/>
    <property type="match status" value="1"/>
</dbReference>
<evidence type="ECO:0000256" key="1">
    <source>
        <dbReference type="ARBA" id="ARBA00004496"/>
    </source>
</evidence>
<dbReference type="CDD" id="cd15491">
    <property type="entry name" value="selB_III"/>
    <property type="match status" value="1"/>
</dbReference>
<organism evidence="10">
    <name type="scientific">marine metagenome</name>
    <dbReference type="NCBI Taxonomy" id="408172"/>
    <lineage>
        <taxon>unclassified sequences</taxon>
        <taxon>metagenomes</taxon>
        <taxon>ecological metagenomes</taxon>
    </lineage>
</organism>
<dbReference type="PANTHER" id="PTHR43721:SF22">
    <property type="entry name" value="ELONGATION FACTOR TU, MITOCHONDRIAL"/>
    <property type="match status" value="1"/>
</dbReference>
<evidence type="ECO:0000313" key="10">
    <source>
        <dbReference type="EMBL" id="SUZ74366.1"/>
    </source>
</evidence>
<dbReference type="CDD" id="cd04171">
    <property type="entry name" value="SelB"/>
    <property type="match status" value="1"/>
</dbReference>
<dbReference type="Pfam" id="PF09107">
    <property type="entry name" value="WHD_3rd_SelB"/>
    <property type="match status" value="1"/>
</dbReference>
<dbReference type="InterPro" id="IPR057335">
    <property type="entry name" value="Beta-barrel_SelB"/>
</dbReference>
<dbReference type="InterPro" id="IPR031157">
    <property type="entry name" value="G_TR_CS"/>
</dbReference>
<sequence length="617" mass="66007">VKVLTGVDTDRLLEEKARGITIELGFADFAPREGLRLGVVDVPGHEGFIRNMLAGATGMDLVLMVVAADEGMMPQTREHLDIVQLLGVEQMVVALTKSDLVEEEWLPLVEEEVREALRESPYSTAPIVATSTATGAGIEELKDRLVEVAKGAAARSSEDVTRLPIDRAFTVKGTGTVVTGTLWSGRLSIGDAVVLQPSGARGRVRGLQVHGVQVKHAGAGERTAVAITGGGIDLDSAERGQVLVPKGSWGATGMLTAQLRVVQGTGWMVKHGQRVRVHVGTSEVMARVVTLEGSEIGPGDMGWVQLRLERPLLARTGDRFVIRSYSPVTTIGGGVVAEALPTKRKKLRTQEASELNTIIHGDAKSALGAALRLASWTGIATDQVPVRAGLSPQDGRSAKTALVEEGAREAGGRVFDGSIVAAALTLMEEAVDAFHRDEPLRAGITVELLRQTVPTHDEGRLADLLLSEAVASGSLEIRDSAVSRPGYESVVTERQRQVMDELLGLYRGAGLAAPLVSELPETFRGRDDLWPLLKLLERRGHLVALENELFLDAEEFSATAERVATELAGATQLGPSDFREIVPVTRKHLIPILSHFDQMGLTIRGPDGRDVAGMKPN</sequence>
<protein>
    <recommendedName>
        <fullName evidence="2">Selenocysteine-specific elongation factor</fullName>
    </recommendedName>
    <alternativeName>
        <fullName evidence="8">SelB translation factor</fullName>
    </alternativeName>
</protein>
<name>A0A381Q4T9_9ZZZZ</name>
<dbReference type="Pfam" id="PF03144">
    <property type="entry name" value="GTP_EFTU_D2"/>
    <property type="match status" value="1"/>
</dbReference>
<accession>A0A381Q4T9</accession>
<dbReference type="InterPro" id="IPR027417">
    <property type="entry name" value="P-loop_NTPase"/>
</dbReference>
<dbReference type="Gene3D" id="1.10.10.10">
    <property type="entry name" value="Winged helix-like DNA-binding domain superfamily/Winged helix DNA-binding domain"/>
    <property type="match status" value="1"/>
</dbReference>
<dbReference type="InterPro" id="IPR015190">
    <property type="entry name" value="Elong_fac_SelB-wing-hlx_typ-2"/>
</dbReference>
<evidence type="ECO:0000256" key="6">
    <source>
        <dbReference type="ARBA" id="ARBA00023134"/>
    </source>
</evidence>
<keyword evidence="4" id="KW-0547">Nucleotide-binding</keyword>
<dbReference type="PRINTS" id="PR00315">
    <property type="entry name" value="ELONGATNFCT"/>
</dbReference>
<evidence type="ECO:0000256" key="8">
    <source>
        <dbReference type="ARBA" id="ARBA00031615"/>
    </source>
</evidence>
<dbReference type="InterPro" id="IPR009001">
    <property type="entry name" value="Transl_elong_EF1A/Init_IF2_C"/>
</dbReference>
<proteinExistence type="predicted"/>
<dbReference type="InterPro" id="IPR000795">
    <property type="entry name" value="T_Tr_GTP-bd_dom"/>
</dbReference>
<keyword evidence="6" id="KW-0342">GTP-binding</keyword>
<dbReference type="Gene3D" id="1.10.10.2770">
    <property type="match status" value="1"/>
</dbReference>